<gene>
    <name evidence="2" type="ORF">SAMN05443669_101550</name>
</gene>
<evidence type="ECO:0000256" key="1">
    <source>
        <dbReference type="SAM" id="Phobius"/>
    </source>
</evidence>
<dbReference type="AlphaFoldDB" id="A0A1M7DZW5"/>
<dbReference type="OrthoDB" id="1449862at2"/>
<protein>
    <submittedName>
        <fullName evidence="2">Uncharacterized protein</fullName>
    </submittedName>
</protein>
<keyword evidence="1" id="KW-0812">Transmembrane</keyword>
<sequence>MNETEQPPERIKIAEKELFLKLMIAPRTAFQFINEYKYEKHLYILLFLAGIVRTFDRASTKNMGNNFSLWNTIAVCVIFGGIFGWIS</sequence>
<reference evidence="3" key="1">
    <citation type="submission" date="2016-11" db="EMBL/GenBank/DDBJ databases">
        <authorList>
            <person name="Varghese N."/>
            <person name="Submissions S."/>
        </authorList>
    </citation>
    <scope>NUCLEOTIDE SEQUENCE [LARGE SCALE GENOMIC DNA]</scope>
    <source>
        <strain evidence="3">DSM 3661</strain>
    </source>
</reference>
<keyword evidence="1" id="KW-1133">Transmembrane helix</keyword>
<dbReference type="Proteomes" id="UP000184260">
    <property type="component" value="Unassembled WGS sequence"/>
</dbReference>
<keyword evidence="1" id="KW-0472">Membrane</keyword>
<evidence type="ECO:0000313" key="3">
    <source>
        <dbReference type="Proteomes" id="UP000184260"/>
    </source>
</evidence>
<feature type="transmembrane region" description="Helical" evidence="1">
    <location>
        <begin position="67"/>
        <end position="86"/>
    </location>
</feature>
<proteinExistence type="predicted"/>
<dbReference type="RefSeq" id="WP_073353190.1">
    <property type="nucleotide sequence ID" value="NZ_FRBU01000015.1"/>
</dbReference>
<name>A0A1M7DZW5_9FLAO</name>
<evidence type="ECO:0000313" key="2">
    <source>
        <dbReference type="EMBL" id="SHL85032.1"/>
    </source>
</evidence>
<accession>A0A1M7DZW5</accession>
<organism evidence="2 3">
    <name type="scientific">Flavobacterium xanthum</name>
    <dbReference type="NCBI Taxonomy" id="69322"/>
    <lineage>
        <taxon>Bacteria</taxon>
        <taxon>Pseudomonadati</taxon>
        <taxon>Bacteroidota</taxon>
        <taxon>Flavobacteriia</taxon>
        <taxon>Flavobacteriales</taxon>
        <taxon>Flavobacteriaceae</taxon>
        <taxon>Flavobacterium</taxon>
    </lineage>
</organism>
<keyword evidence="3" id="KW-1185">Reference proteome</keyword>
<dbReference type="EMBL" id="FRBU01000015">
    <property type="protein sequence ID" value="SHL85032.1"/>
    <property type="molecule type" value="Genomic_DNA"/>
</dbReference>